<accession>A0ACC1Z0V5</accession>
<gene>
    <name evidence="1" type="ORF">OWV82_001927</name>
</gene>
<evidence type="ECO:0000313" key="1">
    <source>
        <dbReference type="EMBL" id="KAJ4729088.1"/>
    </source>
</evidence>
<evidence type="ECO:0000313" key="2">
    <source>
        <dbReference type="Proteomes" id="UP001164539"/>
    </source>
</evidence>
<protein>
    <submittedName>
        <fullName evidence="1">Uncharacterized protein</fullName>
    </submittedName>
</protein>
<reference evidence="1 2" key="1">
    <citation type="journal article" date="2023" name="Science">
        <title>Complex scaffold remodeling in plant triterpene biosynthesis.</title>
        <authorList>
            <person name="De La Pena R."/>
            <person name="Hodgson H."/>
            <person name="Liu J.C."/>
            <person name="Stephenson M.J."/>
            <person name="Martin A.C."/>
            <person name="Owen C."/>
            <person name="Harkess A."/>
            <person name="Leebens-Mack J."/>
            <person name="Jimenez L.E."/>
            <person name="Osbourn A."/>
            <person name="Sattely E.S."/>
        </authorList>
    </citation>
    <scope>NUCLEOTIDE SEQUENCE [LARGE SCALE GENOMIC DNA]</scope>
    <source>
        <strain evidence="2">cv. JPN11</strain>
        <tissue evidence="1">Leaf</tissue>
    </source>
</reference>
<keyword evidence="2" id="KW-1185">Reference proteome</keyword>
<dbReference type="EMBL" id="CM051394">
    <property type="protein sequence ID" value="KAJ4729088.1"/>
    <property type="molecule type" value="Genomic_DNA"/>
</dbReference>
<sequence length="196" mass="22350">MVLVSSCLSELNVDTCFSSVLSFGKPAVEEAEVLKFLIHTGKSPAEVSVAAVRLIEVNEKREQGTVCRRNDLDKMAAVRQLLIIRTESYERNNSIFVIVPNGYVMERRFFSNLLGKRKKKSGKTWKSQVLLGTRVPLIGMKFRMCLLDGQCWWLLSWVSKSLISMHIVGTCFNLDSGKERHELSIYYFTFIFIGKT</sequence>
<proteinExistence type="predicted"/>
<organism evidence="1 2">
    <name type="scientific">Melia azedarach</name>
    <name type="common">Chinaberry tree</name>
    <dbReference type="NCBI Taxonomy" id="155640"/>
    <lineage>
        <taxon>Eukaryota</taxon>
        <taxon>Viridiplantae</taxon>
        <taxon>Streptophyta</taxon>
        <taxon>Embryophyta</taxon>
        <taxon>Tracheophyta</taxon>
        <taxon>Spermatophyta</taxon>
        <taxon>Magnoliopsida</taxon>
        <taxon>eudicotyledons</taxon>
        <taxon>Gunneridae</taxon>
        <taxon>Pentapetalae</taxon>
        <taxon>rosids</taxon>
        <taxon>malvids</taxon>
        <taxon>Sapindales</taxon>
        <taxon>Meliaceae</taxon>
        <taxon>Melia</taxon>
    </lineage>
</organism>
<dbReference type="Proteomes" id="UP001164539">
    <property type="component" value="Chromosome 1"/>
</dbReference>
<comment type="caution">
    <text evidence="1">The sequence shown here is derived from an EMBL/GenBank/DDBJ whole genome shotgun (WGS) entry which is preliminary data.</text>
</comment>
<name>A0ACC1Z0V5_MELAZ</name>